<evidence type="ECO:0000313" key="2">
    <source>
        <dbReference type="EMBL" id="KAF9870276.1"/>
    </source>
</evidence>
<dbReference type="GeneID" id="62168027"/>
<gene>
    <name evidence="2" type="ORF">CkaCkLH20_12240</name>
</gene>
<accession>A0A9P6HXT4</accession>
<evidence type="ECO:0000313" key="3">
    <source>
        <dbReference type="Proteomes" id="UP000781932"/>
    </source>
</evidence>
<feature type="compositionally biased region" description="Polar residues" evidence="1">
    <location>
        <begin position="62"/>
        <end position="74"/>
    </location>
</feature>
<comment type="caution">
    <text evidence="2">The sequence shown here is derived from an EMBL/GenBank/DDBJ whole genome shotgun (WGS) entry which is preliminary data.</text>
</comment>
<feature type="compositionally biased region" description="Basic and acidic residues" evidence="1">
    <location>
        <begin position="200"/>
        <end position="212"/>
    </location>
</feature>
<feature type="compositionally biased region" description="Basic and acidic residues" evidence="1">
    <location>
        <begin position="163"/>
        <end position="175"/>
    </location>
</feature>
<dbReference type="Proteomes" id="UP000781932">
    <property type="component" value="Unassembled WGS sequence"/>
</dbReference>
<feature type="region of interest" description="Disordered" evidence="1">
    <location>
        <begin position="150"/>
        <end position="175"/>
    </location>
</feature>
<feature type="region of interest" description="Disordered" evidence="1">
    <location>
        <begin position="197"/>
        <end position="223"/>
    </location>
</feature>
<dbReference type="OrthoDB" id="10290933at2759"/>
<evidence type="ECO:0000256" key="1">
    <source>
        <dbReference type="SAM" id="MobiDB-lite"/>
    </source>
</evidence>
<organism evidence="2 3">
    <name type="scientific">Colletotrichum karsti</name>
    <dbReference type="NCBI Taxonomy" id="1095194"/>
    <lineage>
        <taxon>Eukaryota</taxon>
        <taxon>Fungi</taxon>
        <taxon>Dikarya</taxon>
        <taxon>Ascomycota</taxon>
        <taxon>Pezizomycotina</taxon>
        <taxon>Sordariomycetes</taxon>
        <taxon>Hypocreomycetidae</taxon>
        <taxon>Glomerellales</taxon>
        <taxon>Glomerellaceae</taxon>
        <taxon>Colletotrichum</taxon>
        <taxon>Colletotrichum boninense species complex</taxon>
    </lineage>
</organism>
<protein>
    <submittedName>
        <fullName evidence="2">Uncharacterized protein</fullName>
    </submittedName>
</protein>
<dbReference type="RefSeq" id="XP_038739737.1">
    <property type="nucleotide sequence ID" value="XM_038894953.1"/>
</dbReference>
<feature type="region of interest" description="Disordered" evidence="1">
    <location>
        <begin position="51"/>
        <end position="76"/>
    </location>
</feature>
<keyword evidence="3" id="KW-1185">Reference proteome</keyword>
<dbReference type="AlphaFoldDB" id="A0A9P6HXT4"/>
<reference evidence="2" key="2">
    <citation type="submission" date="2020-11" db="EMBL/GenBank/DDBJ databases">
        <title>Whole genome sequencing of Colletotrichum sp.</title>
        <authorList>
            <person name="Li H."/>
        </authorList>
    </citation>
    <scope>NUCLEOTIDE SEQUENCE</scope>
    <source>
        <strain evidence="2">CkLH20</strain>
    </source>
</reference>
<dbReference type="EMBL" id="JAATWM020000056">
    <property type="protein sequence ID" value="KAF9870276.1"/>
    <property type="molecule type" value="Genomic_DNA"/>
</dbReference>
<reference evidence="2" key="1">
    <citation type="submission" date="2020-03" db="EMBL/GenBank/DDBJ databases">
        <authorList>
            <person name="He L."/>
        </authorList>
    </citation>
    <scope>NUCLEOTIDE SEQUENCE</scope>
    <source>
        <strain evidence="2">CkLH20</strain>
    </source>
</reference>
<proteinExistence type="predicted"/>
<name>A0A9P6HXT4_9PEZI</name>
<sequence length="265" mass="29878">MLRFSYISWFGKETIDAVSRTHKHTYRYAQGRRRVSTINCSATLATMGLPLASTRPSPQPLPTRTATDTPNQYRTEPEAPVDDVVYLGTWGYCSMRGFYLSKINKQAARLAESDIAVGQRMSLASELVQSVLGYTLCYDHVARELPANPPIERRSAESPLARVSHEELHGRVRETSRDIRSRAQEIIESLCQSMDLMEGSSRRPTQDAERGQSRARSPRDPLSAALEVRHQVARLNGLDAEYQARMYGEDARLDAALKDQIYNMV</sequence>